<dbReference type="GO" id="GO:0000775">
    <property type="term" value="C:chromosome, centromeric region"/>
    <property type="evidence" value="ECO:0007669"/>
    <property type="project" value="TreeGrafter"/>
</dbReference>
<evidence type="ECO:0000313" key="5">
    <source>
        <dbReference type="Proteomes" id="UP000620104"/>
    </source>
</evidence>
<evidence type="ECO:0000256" key="1">
    <source>
        <dbReference type="ARBA" id="ARBA00007017"/>
    </source>
</evidence>
<name>A0A8H3YCV6_9TREE</name>
<comment type="similarity">
    <text evidence="1">Belongs to the DCC1 family.</text>
</comment>
<dbReference type="EMBL" id="BLZA01000009">
    <property type="protein sequence ID" value="GHJ84578.1"/>
    <property type="molecule type" value="Genomic_DNA"/>
</dbReference>
<evidence type="ECO:0000256" key="2">
    <source>
        <dbReference type="ARBA" id="ARBA00022705"/>
    </source>
</evidence>
<proteinExistence type="inferred from homology"/>
<dbReference type="InterPro" id="IPR019128">
    <property type="entry name" value="Dcc1"/>
</dbReference>
<dbReference type="OrthoDB" id="276989at2759"/>
<dbReference type="PANTHER" id="PTHR13395:SF6">
    <property type="entry name" value="SISTER CHROMATID COHESION PROTEIN DCC1"/>
    <property type="match status" value="1"/>
</dbReference>
<evidence type="ECO:0000256" key="3">
    <source>
        <dbReference type="SAM" id="MobiDB-lite"/>
    </source>
</evidence>
<sequence>MHPYAIRYDPTADPTTGHTAALKLIQLTPDLARAIEQAERAGKPGVRLTIKGTRADDAVVCTDAQTYTLRTITVSNAMLCLRPREPRVRETTLGDLVLQDTCHEILELTPTAPRVARIDKLLKPSAWRGMGAGTGAGKQRREDEQGDERTGKRKRYTRDQLQSVVQASDAELEVGLRERNVITVDDHLLYLPTRPLTDLLTTLLSLFTIHASLPTNGTAPAEPILAALEQEYAVDREVTTEVMRLYGSLVGGDQWEPDVQAIVAQVGKGLLELESTIDPPTVDAFMDKWRTAIGTSYGDTISLKLLSGNHLLTPSPLPHHPTLITPFPLSHLPTDPAARFADLFLARTRWAPDEMEPFLKGLTPEGDRKAAERLVGKFVRSVRERDGVWWYARR</sequence>
<dbReference type="PANTHER" id="PTHR13395">
    <property type="entry name" value="SISTER CHROMATID COHESION PROTEIN DCC1-RELATED"/>
    <property type="match status" value="1"/>
</dbReference>
<dbReference type="GO" id="GO:0000785">
    <property type="term" value="C:chromatin"/>
    <property type="evidence" value="ECO:0007669"/>
    <property type="project" value="TreeGrafter"/>
</dbReference>
<dbReference type="GO" id="GO:0034088">
    <property type="term" value="P:maintenance of mitotic sister chromatid cohesion"/>
    <property type="evidence" value="ECO:0007669"/>
    <property type="project" value="TreeGrafter"/>
</dbReference>
<reference evidence="4" key="1">
    <citation type="submission" date="2020-07" db="EMBL/GenBank/DDBJ databases">
        <title>Draft Genome Sequence of a Deep-Sea Yeast, Naganishia (Cryptococcus) liquefaciens strain N6.</title>
        <authorList>
            <person name="Han Y.W."/>
            <person name="Kajitani R."/>
            <person name="Morimoto H."/>
            <person name="Parhat M."/>
            <person name="Tsubouchi H."/>
            <person name="Bakenova O."/>
            <person name="Ogata M."/>
            <person name="Argunhan B."/>
            <person name="Aoki R."/>
            <person name="Kajiwara S."/>
            <person name="Itoh T."/>
            <person name="Iwasaki H."/>
        </authorList>
    </citation>
    <scope>NUCLEOTIDE SEQUENCE</scope>
    <source>
        <strain evidence="4">N6</strain>
    </source>
</reference>
<dbReference type="GO" id="GO:0006260">
    <property type="term" value="P:DNA replication"/>
    <property type="evidence" value="ECO:0007669"/>
    <property type="project" value="UniProtKB-KW"/>
</dbReference>
<keyword evidence="2" id="KW-0235">DNA replication</keyword>
<organism evidence="4 5">
    <name type="scientific">Naganishia liquefaciens</name>
    <dbReference type="NCBI Taxonomy" id="104408"/>
    <lineage>
        <taxon>Eukaryota</taxon>
        <taxon>Fungi</taxon>
        <taxon>Dikarya</taxon>
        <taxon>Basidiomycota</taxon>
        <taxon>Agaricomycotina</taxon>
        <taxon>Tremellomycetes</taxon>
        <taxon>Filobasidiales</taxon>
        <taxon>Filobasidiaceae</taxon>
        <taxon>Naganishia</taxon>
    </lineage>
</organism>
<dbReference type="Pfam" id="PF09724">
    <property type="entry name" value="Dcc1"/>
    <property type="match status" value="1"/>
</dbReference>
<comment type="caution">
    <text evidence="4">The sequence shown here is derived from an EMBL/GenBank/DDBJ whole genome shotgun (WGS) entry which is preliminary data.</text>
</comment>
<protein>
    <recommendedName>
        <fullName evidence="6">Sister chromatid cohesion protein DCC1</fullName>
    </recommendedName>
</protein>
<accession>A0A8H3YCV6</accession>
<evidence type="ECO:0000313" key="4">
    <source>
        <dbReference type="EMBL" id="GHJ84578.1"/>
    </source>
</evidence>
<dbReference type="GO" id="GO:0031390">
    <property type="term" value="C:Ctf18 RFC-like complex"/>
    <property type="evidence" value="ECO:0007669"/>
    <property type="project" value="InterPro"/>
</dbReference>
<dbReference type="Proteomes" id="UP000620104">
    <property type="component" value="Unassembled WGS sequence"/>
</dbReference>
<dbReference type="AlphaFoldDB" id="A0A8H3YCV6"/>
<evidence type="ECO:0008006" key="6">
    <source>
        <dbReference type="Google" id="ProtNLM"/>
    </source>
</evidence>
<keyword evidence="5" id="KW-1185">Reference proteome</keyword>
<gene>
    <name evidence="4" type="ORF">NliqN6_0980</name>
</gene>
<feature type="region of interest" description="Disordered" evidence="3">
    <location>
        <begin position="129"/>
        <end position="156"/>
    </location>
</feature>
<feature type="compositionally biased region" description="Basic and acidic residues" evidence="3">
    <location>
        <begin position="139"/>
        <end position="150"/>
    </location>
</feature>